<dbReference type="InterPro" id="IPR005625">
    <property type="entry name" value="PepSY-ass_TM"/>
</dbReference>
<evidence type="ECO:0000313" key="3">
    <source>
        <dbReference type="Proteomes" id="UP000294930"/>
    </source>
</evidence>
<evidence type="ECO:0000256" key="1">
    <source>
        <dbReference type="SAM" id="Phobius"/>
    </source>
</evidence>
<accession>A0ABY2G6D1</accession>
<dbReference type="Pfam" id="PF03929">
    <property type="entry name" value="PepSY_TM"/>
    <property type="match status" value="1"/>
</dbReference>
<protein>
    <submittedName>
        <fullName evidence="2">PepSY-associated transmembrane protein</fullName>
    </submittedName>
</protein>
<keyword evidence="1" id="KW-1133">Transmembrane helix</keyword>
<dbReference type="Proteomes" id="UP000294930">
    <property type="component" value="Unassembled WGS sequence"/>
</dbReference>
<sequence>MKQKRKQLAKTSRTYRKLHRYVAIPLVFFMFLLGATGLLLTWKEQFQFKPKTHASSSNTLSLISLDIIRDNAIKHIESLSLSPEINRIDYRPNKGVAKVRFENHFTEIQIDCYTGEVLSVKQRTADIIEMIHDGSIMDFLFKNQSTPFKLFYSTITSLGLMLLSFSGFWLWLKPKQIKRLKD</sequence>
<keyword evidence="3" id="KW-1185">Reference proteome</keyword>
<dbReference type="EMBL" id="SOQZ01000003">
    <property type="protein sequence ID" value="TDY11839.1"/>
    <property type="molecule type" value="Genomic_DNA"/>
</dbReference>
<keyword evidence="1" id="KW-0472">Membrane</keyword>
<comment type="caution">
    <text evidence="2">The sequence shown here is derived from an EMBL/GenBank/DDBJ whole genome shotgun (WGS) entry which is preliminary data.</text>
</comment>
<name>A0ABY2G6D1_9FLAO</name>
<feature type="transmembrane region" description="Helical" evidence="1">
    <location>
        <begin position="150"/>
        <end position="172"/>
    </location>
</feature>
<gene>
    <name evidence="2" type="ORF">A8975_1678</name>
</gene>
<organism evidence="2 3">
    <name type="scientific">Meridianimaribacter flavus</name>
    <dbReference type="NCBI Taxonomy" id="571115"/>
    <lineage>
        <taxon>Bacteria</taxon>
        <taxon>Pseudomonadati</taxon>
        <taxon>Bacteroidota</taxon>
        <taxon>Flavobacteriia</taxon>
        <taxon>Flavobacteriales</taxon>
        <taxon>Flavobacteriaceae</taxon>
        <taxon>Meridianimaribacter</taxon>
    </lineage>
</organism>
<dbReference type="RefSeq" id="WP_131508361.1">
    <property type="nucleotide sequence ID" value="NZ_SOQZ01000003.1"/>
</dbReference>
<evidence type="ECO:0000313" key="2">
    <source>
        <dbReference type="EMBL" id="TDY11839.1"/>
    </source>
</evidence>
<reference evidence="2 3" key="1">
    <citation type="submission" date="2019-03" db="EMBL/GenBank/DDBJ databases">
        <title>Genomic Encyclopedia of Type Strains, Phase III (KMG-III): the genomes of soil and plant-associated and newly described type strains.</title>
        <authorList>
            <person name="Whitman W."/>
        </authorList>
    </citation>
    <scope>NUCLEOTIDE SEQUENCE [LARGE SCALE GENOMIC DNA]</scope>
    <source>
        <strain evidence="2 3">CGMCC 1.10957</strain>
    </source>
</reference>
<keyword evidence="1 2" id="KW-0812">Transmembrane</keyword>
<proteinExistence type="predicted"/>
<feature type="transmembrane region" description="Helical" evidence="1">
    <location>
        <begin position="21"/>
        <end position="42"/>
    </location>
</feature>